<dbReference type="PANTHER" id="PTHR45749">
    <property type="match status" value="1"/>
</dbReference>
<dbReference type="SUPFAM" id="SSF53098">
    <property type="entry name" value="Ribonuclease H-like"/>
    <property type="match status" value="1"/>
</dbReference>
<dbReference type="InterPro" id="IPR006580">
    <property type="entry name" value="Znf_TTF"/>
</dbReference>
<gene>
    <name evidence="3" type="ORF">UXM345_LOCUS33285</name>
</gene>
<dbReference type="InterPro" id="IPR008906">
    <property type="entry name" value="HATC_C_dom"/>
</dbReference>
<feature type="compositionally biased region" description="Polar residues" evidence="1">
    <location>
        <begin position="25"/>
        <end position="39"/>
    </location>
</feature>
<feature type="region of interest" description="Disordered" evidence="1">
    <location>
        <begin position="1"/>
        <end position="58"/>
    </location>
</feature>
<feature type="domain" description="TTF-type" evidence="2">
    <location>
        <begin position="181"/>
        <end position="274"/>
    </location>
</feature>
<name>A0A820HMJ1_9BILA</name>
<organism evidence="3 4">
    <name type="scientific">Rotaria magnacalcarata</name>
    <dbReference type="NCBI Taxonomy" id="392030"/>
    <lineage>
        <taxon>Eukaryota</taxon>
        <taxon>Metazoa</taxon>
        <taxon>Spiralia</taxon>
        <taxon>Gnathifera</taxon>
        <taxon>Rotifera</taxon>
        <taxon>Eurotatoria</taxon>
        <taxon>Bdelloidea</taxon>
        <taxon>Philodinida</taxon>
        <taxon>Philodinidae</taxon>
        <taxon>Rotaria</taxon>
    </lineage>
</organism>
<dbReference type="PANTHER" id="PTHR45749:SF21">
    <property type="entry name" value="DUF4371 DOMAIN-CONTAINING PROTEIN"/>
    <property type="match status" value="1"/>
</dbReference>
<comment type="caution">
    <text evidence="3">The sequence shown here is derived from an EMBL/GenBank/DDBJ whole genome shotgun (WGS) entry which is preliminary data.</text>
</comment>
<dbReference type="Pfam" id="PF14291">
    <property type="entry name" value="DUF4371"/>
    <property type="match status" value="1"/>
</dbReference>
<dbReference type="EMBL" id="CAJOBF010010921">
    <property type="protein sequence ID" value="CAF4298639.1"/>
    <property type="molecule type" value="Genomic_DNA"/>
</dbReference>
<dbReference type="SMART" id="SM00597">
    <property type="entry name" value="ZnF_TTF"/>
    <property type="match status" value="1"/>
</dbReference>
<dbReference type="Pfam" id="PF05699">
    <property type="entry name" value="Dimer_Tnp_hAT"/>
    <property type="match status" value="1"/>
</dbReference>
<evidence type="ECO:0000313" key="4">
    <source>
        <dbReference type="Proteomes" id="UP000663842"/>
    </source>
</evidence>
<protein>
    <recommendedName>
        <fullName evidence="2">TTF-type domain-containing protein</fullName>
    </recommendedName>
</protein>
<dbReference type="AlphaFoldDB" id="A0A820HMJ1"/>
<evidence type="ECO:0000313" key="3">
    <source>
        <dbReference type="EMBL" id="CAF4298639.1"/>
    </source>
</evidence>
<sequence length="852" mass="95539">MPAKQSQIASFFQSKKRKTSDSADKNSSPADILSNSSNENEARPESYRETSSSELPNVSTSVSSTTVFLSPTSILLTTVSSNTVSPTSISPLSISSTAVSPTSISSATVSPTLISPLSISSTAVSPTSISPSSIASTVTSSTTVSPASDSSTIKLQCELECCMSDHQFVPKIQSDLKPSTDKRSCQLGWFLVFKWLSYCKRENKAYCYYCRKAYLCGFHPESNKIGETALTCTGYSDWKNALARFSKHEFGRVHADCVYRVNEQQKPTVAARLSLTHQIQQENRRRMLFTEVECIKFLLRQGLALRGHVEDEGNLIQLLKLRETDVDGLSSWIKYGNYLSHDIINEICQIISLSIVRDLLKQICERKFYSIICDETRDESGTEQLCFTIRSVDSDFVVHEDVLGMYGVTSQSAEHITNIILDILIRCNLDIKYCRGQGYDGAAAMAGHVSGVSTRITSLCKKAFYIHCNAHSLDLALQDLTRTSSSVSIALNMTNDIVNFMRESPKRLNLLDTLSGLDSYTKLKPLCPTRWTVRSSSLNVLLINYALVKNALTEINLEGGRVAPKANGHLIFSATEEVSCALQRVENNLQDILCAVQTLTRYLMRIKTNEYFTIFYEGVRGEAKLLTNEPSLPRTRKPPSRFVDSLPTSLSYESIYDLYHDEYFEIINNILNSLDSRFKQSIFPLLCKVEQFILSTANGTQDCDDAINIIDIDEFLTDDINVDRLNLELMMLPDYFSSINKEKKLGLKKITKISTVCELLNAQQLGKTMFYEYCKLITLYLTVPVTTATAERSFSVLNRIKTYLRCTMSQQRLNHVIIPHIHKDKLDLLDLNSVCSDFISKNENRKTFFGAV</sequence>
<dbReference type="InterPro" id="IPR012337">
    <property type="entry name" value="RNaseH-like_sf"/>
</dbReference>
<feature type="compositionally biased region" description="Polar residues" evidence="1">
    <location>
        <begin position="1"/>
        <end position="13"/>
    </location>
</feature>
<dbReference type="GO" id="GO:0046983">
    <property type="term" value="F:protein dimerization activity"/>
    <property type="evidence" value="ECO:0007669"/>
    <property type="project" value="InterPro"/>
</dbReference>
<proteinExistence type="predicted"/>
<reference evidence="3" key="1">
    <citation type="submission" date="2021-02" db="EMBL/GenBank/DDBJ databases">
        <authorList>
            <person name="Nowell W R."/>
        </authorList>
    </citation>
    <scope>NUCLEOTIDE SEQUENCE</scope>
</reference>
<evidence type="ECO:0000259" key="2">
    <source>
        <dbReference type="SMART" id="SM00597"/>
    </source>
</evidence>
<evidence type="ECO:0000256" key="1">
    <source>
        <dbReference type="SAM" id="MobiDB-lite"/>
    </source>
</evidence>
<dbReference type="Proteomes" id="UP000663842">
    <property type="component" value="Unassembled WGS sequence"/>
</dbReference>
<dbReference type="InterPro" id="IPR025398">
    <property type="entry name" value="DUF4371"/>
</dbReference>
<accession>A0A820HMJ1</accession>